<evidence type="ECO:0000313" key="1">
    <source>
        <dbReference type="EMBL" id="KAI9509487.1"/>
    </source>
</evidence>
<keyword evidence="1" id="KW-0575">Peroxidase</keyword>
<accession>A0ACC0UEF5</accession>
<keyword evidence="1" id="KW-0560">Oxidoreductase</keyword>
<reference evidence="1" key="1">
    <citation type="submission" date="2021-03" db="EMBL/GenBank/DDBJ databases">
        <title>Evolutionary priming and transition to the ectomycorrhizal habit in an iconic lineage of mushroom-forming fungi: is preadaptation a requirement?</title>
        <authorList>
            <consortium name="DOE Joint Genome Institute"/>
            <person name="Looney B.P."/>
            <person name="Miyauchi S."/>
            <person name="Morin E."/>
            <person name="Drula E."/>
            <person name="Courty P.E."/>
            <person name="Chicoki N."/>
            <person name="Fauchery L."/>
            <person name="Kohler A."/>
            <person name="Kuo A."/>
            <person name="LaButti K."/>
            <person name="Pangilinan J."/>
            <person name="Lipzen A."/>
            <person name="Riley R."/>
            <person name="Andreopoulos W."/>
            <person name="He G."/>
            <person name="Johnson J."/>
            <person name="Barry K.W."/>
            <person name="Grigoriev I.V."/>
            <person name="Nagy L."/>
            <person name="Hibbett D."/>
            <person name="Henrissat B."/>
            <person name="Matheny P.B."/>
            <person name="Labbe J."/>
            <person name="Martin A.F."/>
        </authorList>
    </citation>
    <scope>NUCLEOTIDE SEQUENCE</scope>
    <source>
        <strain evidence="1">BPL698</strain>
    </source>
</reference>
<dbReference type="Proteomes" id="UP001207468">
    <property type="component" value="Unassembled WGS sequence"/>
</dbReference>
<evidence type="ECO:0000313" key="2">
    <source>
        <dbReference type="Proteomes" id="UP001207468"/>
    </source>
</evidence>
<comment type="caution">
    <text evidence="1">The sequence shown here is derived from an EMBL/GenBank/DDBJ whole genome shotgun (WGS) entry which is preliminary data.</text>
</comment>
<proteinExistence type="predicted"/>
<sequence length="359" mass="38255">MYAKSPIVVLTLASLASAALVRHVICPNGKMTANAACCPLFDIIDDLQQNLFDGGQCGEDAHSALRLSFHDAIGYSLYDPTAGGGADGSIYTFAETETNYPANDGIDDVIARQKPFIDGYQNNLTAGDFIQLAAAVGVSNCQGAPRLAFKLGRPKARFPAKDGTVPEPFQSVTTILDRFSDAGFDKGAVIALLASHTIAAADKIDITVPGAPFDSTPYSFDSQFYIETSLRGGTYPGTGPNRGEASAPWNLQGEMRLQSDFLLARDSRTVCYWQSYFGEEDRMRYDFKSQMARLACLGQDCHNMIDCSDVIPEPKPPAGKPHLPAGSLPSDVEGTCPGTPPIPLTPDPGSPTSVPPVPP</sequence>
<dbReference type="EMBL" id="JAGFNK010000063">
    <property type="protein sequence ID" value="KAI9509487.1"/>
    <property type="molecule type" value="Genomic_DNA"/>
</dbReference>
<name>A0ACC0UEF5_9AGAM</name>
<protein>
    <submittedName>
        <fullName evidence="1">Manganese peroxidase 1</fullName>
    </submittedName>
</protein>
<gene>
    <name evidence="1" type="ORF">F5148DRAFT_1187089</name>
</gene>
<organism evidence="1 2">
    <name type="scientific">Russula earlei</name>
    <dbReference type="NCBI Taxonomy" id="71964"/>
    <lineage>
        <taxon>Eukaryota</taxon>
        <taxon>Fungi</taxon>
        <taxon>Dikarya</taxon>
        <taxon>Basidiomycota</taxon>
        <taxon>Agaricomycotina</taxon>
        <taxon>Agaricomycetes</taxon>
        <taxon>Russulales</taxon>
        <taxon>Russulaceae</taxon>
        <taxon>Russula</taxon>
    </lineage>
</organism>
<keyword evidence="2" id="KW-1185">Reference proteome</keyword>